<dbReference type="AlphaFoldDB" id="A0A2X1XM44"/>
<sequence length="45" mass="5050">MGVVIGTEINDELLLPEISASVLERGFIDFDLLERNGKIIQILKH</sequence>
<dbReference type="EMBL" id="UATM01000027">
    <property type="protein sequence ID" value="SPY43648.1"/>
    <property type="molecule type" value="Genomic_DNA"/>
</dbReference>
<organism evidence="1 2">
    <name type="scientific">Peptoniphilus harei</name>
    <dbReference type="NCBI Taxonomy" id="54005"/>
    <lineage>
        <taxon>Bacteria</taxon>
        <taxon>Bacillati</taxon>
        <taxon>Bacillota</taxon>
        <taxon>Tissierellia</taxon>
        <taxon>Tissierellales</taxon>
        <taxon>Peptoniphilaceae</taxon>
        <taxon>Peptoniphilus</taxon>
    </lineage>
</organism>
<proteinExistence type="predicted"/>
<evidence type="ECO:0000313" key="2">
    <source>
        <dbReference type="Proteomes" id="UP000250070"/>
    </source>
</evidence>
<protein>
    <submittedName>
        <fullName evidence="1">Uncharacterized protein</fullName>
    </submittedName>
</protein>
<name>A0A2X1XM44_9FIRM</name>
<accession>A0A2X1XM44</accession>
<evidence type="ECO:0000313" key="1">
    <source>
        <dbReference type="EMBL" id="SPY43648.1"/>
    </source>
</evidence>
<gene>
    <name evidence="1" type="ORF">NCTC13076_00315</name>
</gene>
<reference evidence="1 2" key="1">
    <citation type="submission" date="2018-06" db="EMBL/GenBank/DDBJ databases">
        <authorList>
            <consortium name="Pathogen Informatics"/>
            <person name="Doyle S."/>
        </authorList>
    </citation>
    <scope>NUCLEOTIDE SEQUENCE [LARGE SCALE GENOMIC DNA]</scope>
    <source>
        <strain evidence="1 2">NCTC13076</strain>
    </source>
</reference>
<dbReference type="Proteomes" id="UP000250070">
    <property type="component" value="Unassembled WGS sequence"/>
</dbReference>